<evidence type="ECO:0000259" key="16">
    <source>
        <dbReference type="SMART" id="SM00904"/>
    </source>
</evidence>
<dbReference type="GO" id="GO:0006747">
    <property type="term" value="P:FAD biosynthetic process"/>
    <property type="evidence" value="ECO:0007669"/>
    <property type="project" value="UniProtKB-UniRule"/>
</dbReference>
<dbReference type="GO" id="GO:0009231">
    <property type="term" value="P:riboflavin biosynthetic process"/>
    <property type="evidence" value="ECO:0007669"/>
    <property type="project" value="InterPro"/>
</dbReference>
<keyword evidence="10 15" id="KW-0274">FAD</keyword>
<comment type="function">
    <text evidence="1">Catalyzes the phosphorylation of riboflavin to FMN followed by the adenylation of FMN to FAD.</text>
</comment>
<dbReference type="PIRSF" id="PIRSF004491">
    <property type="entry name" value="FAD_Synth"/>
    <property type="match status" value="1"/>
</dbReference>
<dbReference type="AlphaFoldDB" id="A0AA86IY13"/>
<dbReference type="InterPro" id="IPR014729">
    <property type="entry name" value="Rossmann-like_a/b/a_fold"/>
</dbReference>
<keyword evidence="6 15" id="KW-0808">Transferase</keyword>
<dbReference type="PANTHER" id="PTHR22749">
    <property type="entry name" value="RIBOFLAVIN KINASE/FMN ADENYLYLTRANSFERASE"/>
    <property type="match status" value="1"/>
</dbReference>
<dbReference type="SUPFAM" id="SSF52374">
    <property type="entry name" value="Nucleotidylyl transferase"/>
    <property type="match status" value="1"/>
</dbReference>
<evidence type="ECO:0000256" key="4">
    <source>
        <dbReference type="ARBA" id="ARBA00022630"/>
    </source>
</evidence>
<gene>
    <name evidence="17" type="ORF">RGQ30_09000</name>
</gene>
<dbReference type="SUPFAM" id="SSF82114">
    <property type="entry name" value="Riboflavin kinase-like"/>
    <property type="match status" value="1"/>
</dbReference>
<comment type="pathway">
    <text evidence="3 15">Cofactor biosynthesis; FMN biosynthesis; FMN from riboflavin (ATP route): step 1/1.</text>
</comment>
<dbReference type="Pfam" id="PF01687">
    <property type="entry name" value="Flavokinase"/>
    <property type="match status" value="1"/>
</dbReference>
<comment type="catalytic activity">
    <reaction evidence="13 15">
        <text>riboflavin + ATP = FMN + ADP + H(+)</text>
        <dbReference type="Rhea" id="RHEA:14357"/>
        <dbReference type="ChEBI" id="CHEBI:15378"/>
        <dbReference type="ChEBI" id="CHEBI:30616"/>
        <dbReference type="ChEBI" id="CHEBI:57986"/>
        <dbReference type="ChEBI" id="CHEBI:58210"/>
        <dbReference type="ChEBI" id="CHEBI:456216"/>
        <dbReference type="EC" id="2.7.1.26"/>
    </reaction>
</comment>
<reference evidence="17 18" key="1">
    <citation type="submission" date="2023-10" db="EMBL/GenBank/DDBJ databases">
        <title>Complete Genome Sequence of Limnobacter thiooxidans CS-K2T, Isolated from freshwater lake sediments in Bavaria, Germany.</title>
        <authorList>
            <person name="Naruki M."/>
            <person name="Watanabe A."/>
            <person name="Warashina T."/>
            <person name="Morita T."/>
            <person name="Arakawa K."/>
        </authorList>
    </citation>
    <scope>NUCLEOTIDE SEQUENCE [LARGE SCALE GENOMIC DNA]</scope>
    <source>
        <strain evidence="17 18">CS-K2</strain>
    </source>
</reference>
<dbReference type="InterPro" id="IPR023465">
    <property type="entry name" value="Riboflavin_kinase_dom_sf"/>
</dbReference>
<protein>
    <recommendedName>
        <fullName evidence="15">Riboflavin biosynthesis protein</fullName>
    </recommendedName>
    <domain>
        <recommendedName>
            <fullName evidence="15">Riboflavin kinase</fullName>
            <ecNumber evidence="15">2.7.1.26</ecNumber>
        </recommendedName>
        <alternativeName>
            <fullName evidence="15">Flavokinase</fullName>
        </alternativeName>
    </domain>
    <domain>
        <recommendedName>
            <fullName evidence="15">FMN adenylyltransferase</fullName>
            <ecNumber evidence="15">2.7.7.2</ecNumber>
        </recommendedName>
        <alternativeName>
            <fullName evidence="15">FAD pyrophosphorylase</fullName>
        </alternativeName>
        <alternativeName>
            <fullName evidence="15">FAD synthase</fullName>
        </alternativeName>
    </domain>
</protein>
<dbReference type="InterPro" id="IPR015864">
    <property type="entry name" value="FAD_synthase"/>
</dbReference>
<evidence type="ECO:0000256" key="13">
    <source>
        <dbReference type="ARBA" id="ARBA00047880"/>
    </source>
</evidence>
<keyword evidence="5 15" id="KW-0288">FMN</keyword>
<evidence type="ECO:0000256" key="10">
    <source>
        <dbReference type="ARBA" id="ARBA00022827"/>
    </source>
</evidence>
<dbReference type="CDD" id="cd02064">
    <property type="entry name" value="FAD_synthetase_N"/>
    <property type="match status" value="1"/>
</dbReference>
<dbReference type="RefSeq" id="WP_130558118.1">
    <property type="nucleotide sequence ID" value="NZ_AP028947.1"/>
</dbReference>
<sequence length="318" mass="35057">MKIIRRPRPHTFTQGTALTIGNFDGVHSGHAELFRRVVAVARAQGLVPTVVTFHPHPKEFFSSSFKLNRISTLRDRMIEMKRCGIEQVCILPFDKAMAALSPQEFVQEILLNRLNAKQVWVGDDFRFGAKRAGDFALLKQLGDAQGFVVNDLAEVQSNGTRVSSSNIREALKAGNVPQAVQMLGHPLVYSGHIIHGKKLGRTLGFPTMNLKITGRASALTGILAVWVHGLEDKPLPAVASMGVRPTVEESDQILLETFIPDWQGNAYGKLLRIEVLAHIRPEQHFDSLDTMVTQMHQDTAKAMALLAANQPQISNTGC</sequence>
<dbReference type="Gene3D" id="2.40.30.30">
    <property type="entry name" value="Riboflavin kinase-like"/>
    <property type="match status" value="1"/>
</dbReference>
<keyword evidence="11 15" id="KW-0067">ATP-binding</keyword>
<dbReference type="Pfam" id="PF06574">
    <property type="entry name" value="FAD_syn"/>
    <property type="match status" value="1"/>
</dbReference>
<evidence type="ECO:0000256" key="2">
    <source>
        <dbReference type="ARBA" id="ARBA00004726"/>
    </source>
</evidence>
<dbReference type="Gene3D" id="3.40.50.620">
    <property type="entry name" value="HUPs"/>
    <property type="match status" value="1"/>
</dbReference>
<dbReference type="SMART" id="SM00904">
    <property type="entry name" value="Flavokinase"/>
    <property type="match status" value="1"/>
</dbReference>
<evidence type="ECO:0000313" key="17">
    <source>
        <dbReference type="EMBL" id="BET25399.1"/>
    </source>
</evidence>
<name>A0AA86IY13_9BURK</name>
<dbReference type="EC" id="2.7.1.26" evidence="15"/>
<accession>A0AA86IY13</accession>
<dbReference type="KEGG" id="lto:RGQ30_09000"/>
<keyword evidence="4 15" id="KW-0285">Flavoprotein</keyword>
<comment type="catalytic activity">
    <reaction evidence="14 15">
        <text>FMN + ATP + H(+) = FAD + diphosphate</text>
        <dbReference type="Rhea" id="RHEA:17237"/>
        <dbReference type="ChEBI" id="CHEBI:15378"/>
        <dbReference type="ChEBI" id="CHEBI:30616"/>
        <dbReference type="ChEBI" id="CHEBI:33019"/>
        <dbReference type="ChEBI" id="CHEBI:57692"/>
        <dbReference type="ChEBI" id="CHEBI:58210"/>
        <dbReference type="EC" id="2.7.7.2"/>
    </reaction>
</comment>
<dbReference type="GO" id="GO:0005524">
    <property type="term" value="F:ATP binding"/>
    <property type="evidence" value="ECO:0007669"/>
    <property type="project" value="UniProtKB-UniRule"/>
</dbReference>
<evidence type="ECO:0000256" key="3">
    <source>
        <dbReference type="ARBA" id="ARBA00005201"/>
    </source>
</evidence>
<comment type="similarity">
    <text evidence="15">Belongs to the ribF family.</text>
</comment>
<dbReference type="InterPro" id="IPR002606">
    <property type="entry name" value="Riboflavin_kinase_bac"/>
</dbReference>
<evidence type="ECO:0000256" key="14">
    <source>
        <dbReference type="ARBA" id="ARBA00049494"/>
    </source>
</evidence>
<proteinExistence type="inferred from homology"/>
<keyword evidence="9 15" id="KW-0418">Kinase</keyword>
<evidence type="ECO:0000256" key="12">
    <source>
        <dbReference type="ARBA" id="ARBA00023268"/>
    </source>
</evidence>
<evidence type="ECO:0000256" key="7">
    <source>
        <dbReference type="ARBA" id="ARBA00022695"/>
    </source>
</evidence>
<evidence type="ECO:0000313" key="18">
    <source>
        <dbReference type="Proteomes" id="UP001329151"/>
    </source>
</evidence>
<dbReference type="EC" id="2.7.7.2" evidence="15"/>
<dbReference type="Proteomes" id="UP001329151">
    <property type="component" value="Chromosome"/>
</dbReference>
<dbReference type="InterPro" id="IPR015865">
    <property type="entry name" value="Riboflavin_kinase_bac/euk"/>
</dbReference>
<evidence type="ECO:0000256" key="11">
    <source>
        <dbReference type="ARBA" id="ARBA00022840"/>
    </source>
</evidence>
<dbReference type="PANTHER" id="PTHR22749:SF6">
    <property type="entry name" value="RIBOFLAVIN KINASE"/>
    <property type="match status" value="1"/>
</dbReference>
<keyword evidence="12" id="KW-0511">Multifunctional enzyme</keyword>
<organism evidence="17 18">
    <name type="scientific">Limnobacter thiooxidans</name>
    <dbReference type="NCBI Taxonomy" id="131080"/>
    <lineage>
        <taxon>Bacteria</taxon>
        <taxon>Pseudomonadati</taxon>
        <taxon>Pseudomonadota</taxon>
        <taxon>Betaproteobacteria</taxon>
        <taxon>Burkholderiales</taxon>
        <taxon>Burkholderiaceae</taxon>
        <taxon>Limnobacter</taxon>
    </lineage>
</organism>
<evidence type="ECO:0000256" key="15">
    <source>
        <dbReference type="PIRNR" id="PIRNR004491"/>
    </source>
</evidence>
<feature type="domain" description="Riboflavin kinase" evidence="16">
    <location>
        <begin position="182"/>
        <end position="307"/>
    </location>
</feature>
<dbReference type="GO" id="GO:0008531">
    <property type="term" value="F:riboflavin kinase activity"/>
    <property type="evidence" value="ECO:0007669"/>
    <property type="project" value="UniProtKB-UniRule"/>
</dbReference>
<dbReference type="NCBIfam" id="NF004159">
    <property type="entry name" value="PRK05627.1-2"/>
    <property type="match status" value="1"/>
</dbReference>
<evidence type="ECO:0000256" key="1">
    <source>
        <dbReference type="ARBA" id="ARBA00002121"/>
    </source>
</evidence>
<evidence type="ECO:0000256" key="5">
    <source>
        <dbReference type="ARBA" id="ARBA00022643"/>
    </source>
</evidence>
<dbReference type="NCBIfam" id="NF004160">
    <property type="entry name" value="PRK05627.1-3"/>
    <property type="match status" value="1"/>
</dbReference>
<dbReference type="NCBIfam" id="TIGR00083">
    <property type="entry name" value="ribF"/>
    <property type="match status" value="1"/>
</dbReference>
<dbReference type="GO" id="GO:0009398">
    <property type="term" value="P:FMN biosynthetic process"/>
    <property type="evidence" value="ECO:0007669"/>
    <property type="project" value="UniProtKB-UniRule"/>
</dbReference>
<evidence type="ECO:0000256" key="8">
    <source>
        <dbReference type="ARBA" id="ARBA00022741"/>
    </source>
</evidence>
<evidence type="ECO:0000256" key="9">
    <source>
        <dbReference type="ARBA" id="ARBA00022777"/>
    </source>
</evidence>
<dbReference type="GO" id="GO:0003919">
    <property type="term" value="F:FMN adenylyltransferase activity"/>
    <property type="evidence" value="ECO:0007669"/>
    <property type="project" value="UniProtKB-UniRule"/>
</dbReference>
<dbReference type="InterPro" id="IPR023468">
    <property type="entry name" value="Riboflavin_kinase"/>
</dbReference>
<dbReference type="FunFam" id="3.40.50.620:FF:000021">
    <property type="entry name" value="Riboflavin biosynthesis protein"/>
    <property type="match status" value="1"/>
</dbReference>
<keyword evidence="8 15" id="KW-0547">Nucleotide-binding</keyword>
<keyword evidence="18" id="KW-1185">Reference proteome</keyword>
<evidence type="ECO:0000256" key="6">
    <source>
        <dbReference type="ARBA" id="ARBA00022679"/>
    </source>
</evidence>
<dbReference type="EMBL" id="AP028947">
    <property type="protein sequence ID" value="BET25399.1"/>
    <property type="molecule type" value="Genomic_DNA"/>
</dbReference>
<comment type="pathway">
    <text evidence="2 15">Cofactor biosynthesis; FAD biosynthesis; FAD from FMN: step 1/1.</text>
</comment>
<keyword evidence="7 15" id="KW-0548">Nucleotidyltransferase</keyword>